<organism evidence="1 2">
    <name type="scientific">Streptomyces venezuelae</name>
    <dbReference type="NCBI Taxonomy" id="54571"/>
    <lineage>
        <taxon>Bacteria</taxon>
        <taxon>Bacillati</taxon>
        <taxon>Actinomycetota</taxon>
        <taxon>Actinomycetes</taxon>
        <taxon>Kitasatosporales</taxon>
        <taxon>Streptomycetaceae</taxon>
        <taxon>Streptomyces</taxon>
    </lineage>
</organism>
<dbReference type="OrthoDB" id="4318702at2"/>
<proteinExistence type="predicted"/>
<sequence>MIGGSGSSWPGPRVMTGDSVMLTCVPGSTITLTGTLTVQGKYADGQGFIELRLPDADPQLRRLLQQSRAWHLRLFHSGGCLYDSPWLKATKVVWEKDGLVAQGVPGEAPPEAAL</sequence>
<reference evidence="1 2" key="1">
    <citation type="submission" date="2018-05" db="EMBL/GenBank/DDBJ databases">
        <title>Streptomyces venezuelae.</title>
        <authorList>
            <person name="Kim W."/>
            <person name="Lee N."/>
            <person name="Cho B.-K."/>
        </authorList>
    </citation>
    <scope>NUCLEOTIDE SEQUENCE [LARGE SCALE GENOMIC DNA]</scope>
    <source>
        <strain evidence="1 2">ATCC 14583</strain>
    </source>
</reference>
<dbReference type="AlphaFoldDB" id="A0A5P2B9Y9"/>
<dbReference type="RefSeq" id="WP_150168072.1">
    <property type="nucleotide sequence ID" value="NZ_CP029193.1"/>
</dbReference>
<dbReference type="EMBL" id="CP029193">
    <property type="protein sequence ID" value="QES27313.1"/>
    <property type="molecule type" value="Genomic_DNA"/>
</dbReference>
<protein>
    <submittedName>
        <fullName evidence="1">Uncharacterized protein</fullName>
    </submittedName>
</protein>
<dbReference type="Proteomes" id="UP000323046">
    <property type="component" value="Chromosome"/>
</dbReference>
<gene>
    <name evidence="1" type="ORF">DEJ47_13355</name>
</gene>
<evidence type="ECO:0000313" key="1">
    <source>
        <dbReference type="EMBL" id="QES27313.1"/>
    </source>
</evidence>
<name>A0A5P2B9Y9_STRVZ</name>
<accession>A0A5P2B9Y9</accession>
<evidence type="ECO:0000313" key="2">
    <source>
        <dbReference type="Proteomes" id="UP000323046"/>
    </source>
</evidence>
<keyword evidence="2" id="KW-1185">Reference proteome</keyword>